<protein>
    <recommendedName>
        <fullName evidence="1">TfoX C-terminal domain-containing protein</fullName>
    </recommendedName>
</protein>
<gene>
    <name evidence="2" type="ORF">EJ903_20220</name>
</gene>
<evidence type="ECO:0000259" key="1">
    <source>
        <dbReference type="Pfam" id="PF04994"/>
    </source>
</evidence>
<dbReference type="Pfam" id="PF04994">
    <property type="entry name" value="TfoX_C"/>
    <property type="match status" value="1"/>
</dbReference>
<evidence type="ECO:0000313" key="2">
    <source>
        <dbReference type="EMBL" id="RTR16564.1"/>
    </source>
</evidence>
<dbReference type="InterPro" id="IPR007077">
    <property type="entry name" value="TfoX_C"/>
</dbReference>
<dbReference type="InterPro" id="IPR047525">
    <property type="entry name" value="TfoX-like"/>
</dbReference>
<dbReference type="Proteomes" id="UP000277007">
    <property type="component" value="Unassembled WGS sequence"/>
</dbReference>
<dbReference type="AlphaFoldDB" id="A0A3S0JFG7"/>
<name>A0A3S0JFG7_9PROT</name>
<evidence type="ECO:0000313" key="3">
    <source>
        <dbReference type="Proteomes" id="UP000277007"/>
    </source>
</evidence>
<dbReference type="PANTHER" id="PTHR36121:SF1">
    <property type="entry name" value="PROTEIN SXY"/>
    <property type="match status" value="1"/>
</dbReference>
<accession>A0A3S0JFG7</accession>
<dbReference type="RefSeq" id="WP_126618826.1">
    <property type="nucleotide sequence ID" value="NZ_JBHUCY010000016.1"/>
</dbReference>
<dbReference type="PANTHER" id="PTHR36121">
    <property type="entry name" value="PROTEIN SXY"/>
    <property type="match status" value="1"/>
</dbReference>
<sequence length="102" mass="10973">MTDAPPQPDSNSLHALPGLGPKTIGWLAEIGVTNADALRALGAVEAYRRLRMTSPQRVSRNALWALHAALLGIPWTSLDAATKASLLAELDPVPQQTLRNQR</sequence>
<organism evidence="2 3">
    <name type="scientific">Azospirillum griseum</name>
    <dbReference type="NCBI Taxonomy" id="2496639"/>
    <lineage>
        <taxon>Bacteria</taxon>
        <taxon>Pseudomonadati</taxon>
        <taxon>Pseudomonadota</taxon>
        <taxon>Alphaproteobacteria</taxon>
        <taxon>Rhodospirillales</taxon>
        <taxon>Azospirillaceae</taxon>
        <taxon>Azospirillum</taxon>
    </lineage>
</organism>
<keyword evidence="3" id="KW-1185">Reference proteome</keyword>
<comment type="caution">
    <text evidence="2">The sequence shown here is derived from an EMBL/GenBank/DDBJ whole genome shotgun (WGS) entry which is preliminary data.</text>
</comment>
<dbReference type="EMBL" id="RXMA01000024">
    <property type="protein sequence ID" value="RTR16564.1"/>
    <property type="molecule type" value="Genomic_DNA"/>
</dbReference>
<reference evidence="2 3" key="1">
    <citation type="submission" date="2018-12" db="EMBL/GenBank/DDBJ databases">
        <authorList>
            <person name="Yang Y."/>
        </authorList>
    </citation>
    <scope>NUCLEOTIDE SEQUENCE [LARGE SCALE GENOMIC DNA]</scope>
    <source>
        <strain evidence="2 3">L-25-5w-1</strain>
    </source>
</reference>
<feature type="domain" description="TfoX C-terminal" evidence="1">
    <location>
        <begin position="10"/>
        <end position="89"/>
    </location>
</feature>
<proteinExistence type="predicted"/>
<dbReference type="Gene3D" id="1.10.150.20">
    <property type="entry name" value="5' to 3' exonuclease, C-terminal subdomain"/>
    <property type="match status" value="1"/>
</dbReference>
<dbReference type="OrthoDB" id="7861542at2"/>